<keyword evidence="8" id="KW-0539">Nucleus</keyword>
<evidence type="ECO:0000256" key="9">
    <source>
        <dbReference type="ARBA" id="ARBA00023270"/>
    </source>
</evidence>
<dbReference type="AlphaFoldDB" id="A0A6J2X9H4"/>
<accession>A0A6J2X9H4</accession>
<evidence type="ECO:0000256" key="6">
    <source>
        <dbReference type="ARBA" id="ARBA00022490"/>
    </source>
</evidence>
<dbReference type="GO" id="GO:0005737">
    <property type="term" value="C:cytoplasm"/>
    <property type="evidence" value="ECO:0007669"/>
    <property type="project" value="InterPro"/>
</dbReference>
<dbReference type="GeneID" id="115876288"/>
<dbReference type="Gene3D" id="3.20.20.70">
    <property type="entry name" value="Aldolase class I"/>
    <property type="match status" value="1"/>
</dbReference>
<feature type="active site" description="Schiff-base intermediate with acetaldehyde" evidence="16">
    <location>
        <position position="221"/>
    </location>
</feature>
<evidence type="ECO:0000256" key="10">
    <source>
        <dbReference type="ARBA" id="ARBA00031814"/>
    </source>
</evidence>
<reference evidence="18" key="1">
    <citation type="submission" date="2025-08" db="UniProtKB">
        <authorList>
            <consortium name="RefSeq"/>
        </authorList>
    </citation>
    <scope>IDENTIFICATION</scope>
    <source>
        <tissue evidence="18">Gonads</tissue>
    </source>
</reference>
<dbReference type="Pfam" id="PF01791">
    <property type="entry name" value="DeoC"/>
    <property type="match status" value="1"/>
</dbReference>
<dbReference type="InterPro" id="IPR002915">
    <property type="entry name" value="DeoC/FbaB/LacD_aldolase"/>
</dbReference>
<dbReference type="GO" id="GO:0009264">
    <property type="term" value="P:deoxyribonucleotide catabolic process"/>
    <property type="evidence" value="ECO:0007669"/>
    <property type="project" value="InterPro"/>
</dbReference>
<keyword evidence="9 16" id="KW-0704">Schiff base</keyword>
<evidence type="ECO:0000256" key="3">
    <source>
        <dbReference type="ARBA" id="ARBA00004816"/>
    </source>
</evidence>
<dbReference type="GO" id="GO:0016052">
    <property type="term" value="P:carbohydrate catabolic process"/>
    <property type="evidence" value="ECO:0007669"/>
    <property type="project" value="TreeGrafter"/>
</dbReference>
<evidence type="ECO:0000256" key="16">
    <source>
        <dbReference type="PIRSR" id="PIRSR001357-50"/>
    </source>
</evidence>
<dbReference type="UniPathway" id="UPA00002">
    <property type="reaction ID" value="UER00468"/>
</dbReference>
<organism evidence="17 18">
    <name type="scientific">Sitophilus oryzae</name>
    <name type="common">Rice weevil</name>
    <name type="synonym">Curculio oryzae</name>
    <dbReference type="NCBI Taxonomy" id="7048"/>
    <lineage>
        <taxon>Eukaryota</taxon>
        <taxon>Metazoa</taxon>
        <taxon>Ecdysozoa</taxon>
        <taxon>Arthropoda</taxon>
        <taxon>Hexapoda</taxon>
        <taxon>Insecta</taxon>
        <taxon>Pterygota</taxon>
        <taxon>Neoptera</taxon>
        <taxon>Endopterygota</taxon>
        <taxon>Coleoptera</taxon>
        <taxon>Polyphaga</taxon>
        <taxon>Cucujiformia</taxon>
        <taxon>Curculionidae</taxon>
        <taxon>Dryophthorinae</taxon>
        <taxon>Sitophilus</taxon>
    </lineage>
</organism>
<dbReference type="KEGG" id="soy:115876288"/>
<evidence type="ECO:0000256" key="4">
    <source>
        <dbReference type="ARBA" id="ARBA00009473"/>
    </source>
</evidence>
<dbReference type="OrthoDB" id="70823at2759"/>
<evidence type="ECO:0000256" key="15">
    <source>
        <dbReference type="ARBA" id="ARBA00068105"/>
    </source>
</evidence>
<comment type="pathway">
    <text evidence="3">Carbohydrate degradation; 2-deoxy-D-ribose 1-phosphate degradation; D-glyceraldehyde 3-phosphate and acetaldehyde from 2-deoxy-alpha-D-ribose 1-phosphate: step 2/2.</text>
</comment>
<feature type="active site" description="Proton donor/acceptor" evidence="16">
    <location>
        <position position="257"/>
    </location>
</feature>
<evidence type="ECO:0000313" key="17">
    <source>
        <dbReference type="Proteomes" id="UP000504635"/>
    </source>
</evidence>
<dbReference type="GO" id="GO:0004139">
    <property type="term" value="F:deoxyribose-phosphate aldolase activity"/>
    <property type="evidence" value="ECO:0007669"/>
    <property type="project" value="UniProtKB-EC"/>
</dbReference>
<dbReference type="FunFam" id="3.20.20.70:FF:000103">
    <property type="entry name" value="Putative deoxyribose-phosphate aldolase"/>
    <property type="match status" value="1"/>
</dbReference>
<evidence type="ECO:0000256" key="8">
    <source>
        <dbReference type="ARBA" id="ARBA00023242"/>
    </source>
</evidence>
<dbReference type="Proteomes" id="UP000504635">
    <property type="component" value="Unplaced"/>
</dbReference>
<dbReference type="InterPro" id="IPR011343">
    <property type="entry name" value="DeoC"/>
</dbReference>
<comment type="subunit">
    <text evidence="14">Interacts with YBX1.</text>
</comment>
<dbReference type="PIRSF" id="PIRSF001357">
    <property type="entry name" value="DeoC"/>
    <property type="match status" value="1"/>
</dbReference>
<evidence type="ECO:0000313" key="18">
    <source>
        <dbReference type="RefSeq" id="XP_030747872.1"/>
    </source>
</evidence>
<gene>
    <name evidence="18" type="primary">LOC115876288</name>
</gene>
<keyword evidence="17" id="KW-1185">Reference proteome</keyword>
<name>A0A6J2X9H4_SITOR</name>
<evidence type="ECO:0000256" key="12">
    <source>
        <dbReference type="ARBA" id="ARBA00048791"/>
    </source>
</evidence>
<dbReference type="GO" id="GO:0046386">
    <property type="term" value="P:deoxyribose phosphate catabolic process"/>
    <property type="evidence" value="ECO:0007669"/>
    <property type="project" value="UniProtKB-UniPathway"/>
</dbReference>
<dbReference type="PANTHER" id="PTHR10889">
    <property type="entry name" value="DEOXYRIBOSE-PHOSPHATE ALDOLASE"/>
    <property type="match status" value="1"/>
</dbReference>
<comment type="catalytic activity">
    <reaction evidence="12">
        <text>2-deoxy-D-ribose 5-phosphate = D-glyceraldehyde 3-phosphate + acetaldehyde</text>
        <dbReference type="Rhea" id="RHEA:12821"/>
        <dbReference type="ChEBI" id="CHEBI:15343"/>
        <dbReference type="ChEBI" id="CHEBI:59776"/>
        <dbReference type="ChEBI" id="CHEBI:62877"/>
        <dbReference type="EC" id="4.1.2.4"/>
    </reaction>
</comment>
<evidence type="ECO:0000256" key="14">
    <source>
        <dbReference type="ARBA" id="ARBA00061866"/>
    </source>
</evidence>
<dbReference type="RefSeq" id="XP_030747872.1">
    <property type="nucleotide sequence ID" value="XM_030892012.1"/>
</dbReference>
<dbReference type="InterPro" id="IPR013785">
    <property type="entry name" value="Aldolase_TIM"/>
</dbReference>
<dbReference type="FunCoup" id="A0A6J2X9H4">
    <property type="interactions" value="509"/>
</dbReference>
<dbReference type="InParanoid" id="A0A6J2X9H4"/>
<comment type="subcellular location">
    <subcellularLocation>
        <location evidence="2">Cytoplasmic granule</location>
    </subcellularLocation>
    <subcellularLocation>
        <location evidence="1">Nucleus</location>
    </subcellularLocation>
</comment>
<keyword evidence="6" id="KW-0963">Cytoplasm</keyword>
<sequence>MDRNPGCELDLGWLNSVNVNLSAINEYAKKLQAKEIKGVYRAAWILKSITLIDLTTLAGDDTNSNVSRMCFKAARPVAEDLLEKLGYKYDKLCPIRTAAVCVYPARVEDAVLCLKQLGYYDEINVASVATGFPCGQTPLQTRLEEIRYAVEKGAKEIDIVINRSLVVRGQWEELYREIQQMKEACGSAHMKSILATGELGTLNNVYKAALVVMMAGSDFVKTSTGKESVNATLQFGIVMARAIKDYYNKMGYKVGLKPAGGIRTSKDAINWLVLVKEILGDDWLTPELFRFGASGLLSDLECNLYEFVTGKYPASYQFSMG</sequence>
<dbReference type="SMART" id="SM01133">
    <property type="entry name" value="DeoC"/>
    <property type="match status" value="1"/>
</dbReference>
<evidence type="ECO:0000256" key="2">
    <source>
        <dbReference type="ARBA" id="ARBA00004463"/>
    </source>
</evidence>
<proteinExistence type="inferred from homology"/>
<evidence type="ECO:0000256" key="5">
    <source>
        <dbReference type="ARBA" id="ARBA00012515"/>
    </source>
</evidence>
<dbReference type="EC" id="4.1.2.4" evidence="5"/>
<comment type="similarity">
    <text evidence="4">Belongs to the DeoC/FbaB aldolase family. DeoC type 2 subfamily.</text>
</comment>
<dbReference type="GO" id="GO:0005634">
    <property type="term" value="C:nucleus"/>
    <property type="evidence" value="ECO:0007669"/>
    <property type="project" value="UniProtKB-SubCell"/>
</dbReference>
<dbReference type="CDD" id="cd00959">
    <property type="entry name" value="DeoC"/>
    <property type="match status" value="1"/>
</dbReference>
<protein>
    <recommendedName>
        <fullName evidence="15">Deoxyribose-phosphate aldolase</fullName>
        <ecNumber evidence="5">4.1.2.4</ecNumber>
    </recommendedName>
    <alternativeName>
        <fullName evidence="11">2-deoxy-D-ribose 5-phosphate aldolase</fullName>
    </alternativeName>
    <alternativeName>
        <fullName evidence="10">Phosphodeoxyriboaldolase</fullName>
    </alternativeName>
</protein>
<dbReference type="PANTHER" id="PTHR10889:SF3">
    <property type="entry name" value="DEOXYRIBOSE-PHOSPHATE ALDOLASE"/>
    <property type="match status" value="1"/>
</dbReference>
<comment type="function">
    <text evidence="13">Catalyzes a reversible aldol reaction between acetaldehyde and D-glyceraldehyde 3-phosphate to generate 2-deoxy-D-ribose 5-phosphate. Participates in stress granule (SG) assembly. May allow ATP production from extracellular deoxyinosine in conditions of energy deprivation.</text>
</comment>
<evidence type="ECO:0000256" key="11">
    <source>
        <dbReference type="ARBA" id="ARBA00032755"/>
    </source>
</evidence>
<evidence type="ECO:0000256" key="13">
    <source>
        <dbReference type="ARBA" id="ARBA00054733"/>
    </source>
</evidence>
<dbReference type="SUPFAM" id="SSF51569">
    <property type="entry name" value="Aldolase"/>
    <property type="match status" value="1"/>
</dbReference>
<evidence type="ECO:0000256" key="7">
    <source>
        <dbReference type="ARBA" id="ARBA00023239"/>
    </source>
</evidence>
<dbReference type="NCBIfam" id="TIGR00126">
    <property type="entry name" value="deoC"/>
    <property type="match status" value="1"/>
</dbReference>
<evidence type="ECO:0000256" key="1">
    <source>
        <dbReference type="ARBA" id="ARBA00004123"/>
    </source>
</evidence>
<keyword evidence="7" id="KW-0456">Lyase</keyword>